<reference evidence="1" key="1">
    <citation type="submission" date="2023-04" db="EMBL/GenBank/DDBJ databases">
        <title>Candida boidinii NBRC 1967.</title>
        <authorList>
            <person name="Ichikawa N."/>
            <person name="Sato H."/>
            <person name="Tonouchi N."/>
        </authorList>
    </citation>
    <scope>NUCLEOTIDE SEQUENCE</scope>
    <source>
        <strain evidence="1">NBRC 1967</strain>
    </source>
</reference>
<name>A0ACB5U8X9_CANBO</name>
<dbReference type="EMBL" id="BSXV01007408">
    <property type="protein sequence ID" value="GMF05051.1"/>
    <property type="molecule type" value="Genomic_DNA"/>
</dbReference>
<evidence type="ECO:0000313" key="1">
    <source>
        <dbReference type="EMBL" id="GMF05051.1"/>
    </source>
</evidence>
<proteinExistence type="predicted"/>
<comment type="caution">
    <text evidence="1">The sequence shown here is derived from an EMBL/GenBank/DDBJ whole genome shotgun (WGS) entry which is preliminary data.</text>
</comment>
<organism evidence="1 2">
    <name type="scientific">Candida boidinii</name>
    <name type="common">Yeast</name>
    <dbReference type="NCBI Taxonomy" id="5477"/>
    <lineage>
        <taxon>Eukaryota</taxon>
        <taxon>Fungi</taxon>
        <taxon>Dikarya</taxon>
        <taxon>Ascomycota</taxon>
        <taxon>Saccharomycotina</taxon>
        <taxon>Pichiomycetes</taxon>
        <taxon>Pichiales</taxon>
        <taxon>Pichiaceae</taxon>
        <taxon>Ogataea</taxon>
        <taxon>Ogataea/Candida clade</taxon>
    </lineage>
</organism>
<keyword evidence="2" id="KW-1185">Reference proteome</keyword>
<accession>A0ACB5U8X9</accession>
<protein>
    <submittedName>
        <fullName evidence="1">Unnamed protein product</fullName>
    </submittedName>
</protein>
<evidence type="ECO:0000313" key="2">
    <source>
        <dbReference type="Proteomes" id="UP001165101"/>
    </source>
</evidence>
<gene>
    <name evidence="1" type="ORF">Cboi01_000657200</name>
</gene>
<sequence>MAVKSTSNLIPLCHPLPITKIKVDFKISQELNKIETYCTVECDYKTGIEMEAMTGATVSLLTIYDMCKAVDKKMIISNCKVIEKLGGKSGDFKID</sequence>
<dbReference type="Proteomes" id="UP001165101">
    <property type="component" value="Unassembled WGS sequence"/>
</dbReference>